<dbReference type="GO" id="GO:0002098">
    <property type="term" value="P:tRNA wobble uridine modification"/>
    <property type="evidence" value="ECO:0007669"/>
    <property type="project" value="InterPro"/>
</dbReference>
<comment type="caution">
    <text evidence="12">Lacks conserved residue(s) required for the propagation of feature annotation.</text>
</comment>
<comment type="similarity">
    <text evidence="3 12">Belongs to the MnmG family.</text>
</comment>
<comment type="subcellular location">
    <subcellularLocation>
        <location evidence="12">Cytoplasm</location>
    </subcellularLocation>
</comment>
<keyword evidence="9 12" id="KW-0520">NAD</keyword>
<dbReference type="HAMAP" id="MF_00129">
    <property type="entry name" value="MnmG_GidA"/>
    <property type="match status" value="1"/>
</dbReference>
<dbReference type="AlphaFoldDB" id="A0AA90ZSB1"/>
<evidence type="ECO:0000259" key="13">
    <source>
        <dbReference type="SMART" id="SM01228"/>
    </source>
</evidence>
<evidence type="ECO:0000313" key="14">
    <source>
        <dbReference type="EMBL" id="MQN83160.1"/>
    </source>
</evidence>
<dbReference type="PRINTS" id="PR00411">
    <property type="entry name" value="PNDRDTASEI"/>
</dbReference>
<dbReference type="FunFam" id="1.10.150.570:FF:000001">
    <property type="entry name" value="tRNA uridine 5-carboxymethylaminomethyl modification enzyme MnmG"/>
    <property type="match status" value="1"/>
</dbReference>
<dbReference type="GO" id="GO:0005829">
    <property type="term" value="C:cytosol"/>
    <property type="evidence" value="ECO:0007669"/>
    <property type="project" value="TreeGrafter"/>
</dbReference>
<evidence type="ECO:0000256" key="7">
    <source>
        <dbReference type="ARBA" id="ARBA00022694"/>
    </source>
</evidence>
<protein>
    <recommendedName>
        <fullName evidence="4 12">tRNA uridine 5-carboxymethylaminomethyl modification enzyme MnmG</fullName>
    </recommendedName>
    <alternativeName>
        <fullName evidence="11 12">Glucose-inhibited division protein A</fullName>
    </alternativeName>
</protein>
<dbReference type="InterPro" id="IPR036188">
    <property type="entry name" value="FAD/NAD-bd_sf"/>
</dbReference>
<evidence type="ECO:0000256" key="3">
    <source>
        <dbReference type="ARBA" id="ARBA00007653"/>
    </source>
</evidence>
<keyword evidence="5 12" id="KW-0963">Cytoplasm</keyword>
<evidence type="ECO:0000313" key="15">
    <source>
        <dbReference type="Proteomes" id="UP000421408"/>
    </source>
</evidence>
<dbReference type="InterPro" id="IPR044920">
    <property type="entry name" value="MnmG_C_subdom_sf"/>
</dbReference>
<dbReference type="FunFam" id="1.10.10.1800:FF:000003">
    <property type="entry name" value="tRNA uridine 5-carboxymethylaminomethyl modification enzyme MnmG"/>
    <property type="match status" value="1"/>
</dbReference>
<evidence type="ECO:0000256" key="10">
    <source>
        <dbReference type="ARBA" id="ARBA00025948"/>
    </source>
</evidence>
<reference evidence="15" key="1">
    <citation type="submission" date="2019-09" db="EMBL/GenBank/DDBJ databases">
        <title>Distinct polysaccharide growth profiles of human intestinal Prevotella copri isolates.</title>
        <authorList>
            <person name="Fehlner-Peach H."/>
            <person name="Magnabosco C."/>
            <person name="Raghavan V."/>
            <person name="Scher J.U."/>
            <person name="Tett A."/>
            <person name="Cox L.M."/>
            <person name="Gottsegen C."/>
            <person name="Watters A."/>
            <person name="Wiltshire- Gordon J.D."/>
            <person name="Segata N."/>
            <person name="Bonneau R."/>
            <person name="Littman D.R."/>
        </authorList>
    </citation>
    <scope>NUCLEOTIDE SEQUENCE [LARGE SCALE GENOMIC DNA]</scope>
    <source>
        <strain evidence="15">iAA108</strain>
    </source>
</reference>
<dbReference type="PANTHER" id="PTHR11806">
    <property type="entry name" value="GLUCOSE INHIBITED DIVISION PROTEIN A"/>
    <property type="match status" value="1"/>
</dbReference>
<dbReference type="InterPro" id="IPR004416">
    <property type="entry name" value="MnmG"/>
</dbReference>
<evidence type="ECO:0000256" key="2">
    <source>
        <dbReference type="ARBA" id="ARBA00003717"/>
    </source>
</evidence>
<dbReference type="InterPro" id="IPR047001">
    <property type="entry name" value="MnmG_C_subdom"/>
</dbReference>
<proteinExistence type="inferred from homology"/>
<dbReference type="Gene3D" id="1.10.10.1800">
    <property type="entry name" value="tRNA uridine 5-carboxymethylaminomethyl modification enzyme MnmG/GidA"/>
    <property type="match status" value="1"/>
</dbReference>
<dbReference type="Pfam" id="PF21680">
    <property type="entry name" value="GIDA_C_1st"/>
    <property type="match status" value="1"/>
</dbReference>
<keyword evidence="8 12" id="KW-0274">FAD</keyword>
<dbReference type="EMBL" id="VZCC01000018">
    <property type="protein sequence ID" value="MQN83160.1"/>
    <property type="molecule type" value="Genomic_DNA"/>
</dbReference>
<evidence type="ECO:0000256" key="9">
    <source>
        <dbReference type="ARBA" id="ARBA00023027"/>
    </source>
</evidence>
<dbReference type="InterPro" id="IPR002218">
    <property type="entry name" value="MnmG-rel"/>
</dbReference>
<dbReference type="SMART" id="SM01228">
    <property type="entry name" value="GIDA_assoc_3"/>
    <property type="match status" value="1"/>
</dbReference>
<dbReference type="Gene3D" id="1.10.150.570">
    <property type="entry name" value="GidA associated domain, C-terminal subdomain"/>
    <property type="match status" value="1"/>
</dbReference>
<dbReference type="Proteomes" id="UP000421408">
    <property type="component" value="Unassembled WGS sequence"/>
</dbReference>
<dbReference type="InterPro" id="IPR020595">
    <property type="entry name" value="MnmG-rel_CS"/>
</dbReference>
<dbReference type="NCBIfam" id="TIGR00136">
    <property type="entry name" value="mnmG_gidA"/>
    <property type="match status" value="1"/>
</dbReference>
<keyword evidence="7 12" id="KW-0819">tRNA processing</keyword>
<sequence length="623" mass="69880">MKFNYDVLVIGGGHAGCEAAAASANMGAKTCLITMDMNKIGQMSCNPAIGGIAKGQIVREIDALGGQMGIVTDKTAIQFRMLNIGKGPAVWSPRAQCDRGKFIWEWRTILDHTDNLDIWQDQADELLVANGEAIGVKTIWGAEFYAKSIIITAGTFLNGLMHVGRKMVEGGRCAEPAVHNFTESITRWGITTARMKTGTPVRIDKRSVHFEDMEEQPGDSDFHQFSYMGEHRVLKQLPCWTCYTNKKVHETLKSGLADSPLYNGQIQSTGPRYCPSIETKLVTFPDKDQHPLFLEPEGEDTNEMYLNGFSSSMPMDIQLNALHEIPALRDAKIYRPGYAIEYDYFDPTQLKHSLESKIIKGLFFAGQVNGTTGYEEAGGQGTVAGINAALHCVGDKTFEMNRDESYIGVLIDDLTTKGVDEPYRMFTSRAEYRILLRQDDADARLTEKAYELGIAKRDRYDWWIEKKEAIERIIEFCANYPIKKDEINPKLEALGTTPLRAGCKLIDLIARPHLNLTNLSEIIPDLKAALETPANRKEEIAEAAEIKMKYKGYIERERLIADKMHRLEDIKIKGRFNYSELHEISTEGRQKLERIDPETLAQASRIPGVSPSDINVMLVLLGR</sequence>
<accession>A0AA90ZSB1</accession>
<feature type="domain" description="tRNA uridine 5-carboxymethylaminomethyl modification enzyme C-terminal subdomain" evidence="13">
    <location>
        <begin position="548"/>
        <end position="619"/>
    </location>
</feature>
<name>A0AA90ZSB1_9BACT</name>
<feature type="binding site" evidence="12">
    <location>
        <begin position="270"/>
        <end position="284"/>
    </location>
    <ligand>
        <name>NAD(+)</name>
        <dbReference type="ChEBI" id="CHEBI:57540"/>
    </ligand>
</feature>
<organism evidence="14 15">
    <name type="scientific">Segatella copri</name>
    <dbReference type="NCBI Taxonomy" id="165179"/>
    <lineage>
        <taxon>Bacteria</taxon>
        <taxon>Pseudomonadati</taxon>
        <taxon>Bacteroidota</taxon>
        <taxon>Bacteroidia</taxon>
        <taxon>Bacteroidales</taxon>
        <taxon>Prevotellaceae</taxon>
        <taxon>Segatella</taxon>
    </lineage>
</organism>
<feature type="binding site" evidence="12">
    <location>
        <begin position="11"/>
        <end position="16"/>
    </location>
    <ligand>
        <name>FAD</name>
        <dbReference type="ChEBI" id="CHEBI:57692"/>
    </ligand>
</feature>
<dbReference type="GO" id="GO:0050660">
    <property type="term" value="F:flavin adenine dinucleotide binding"/>
    <property type="evidence" value="ECO:0007669"/>
    <property type="project" value="UniProtKB-UniRule"/>
</dbReference>
<dbReference type="InterPro" id="IPR040131">
    <property type="entry name" value="MnmG_N"/>
</dbReference>
<dbReference type="InterPro" id="IPR026904">
    <property type="entry name" value="MnmG_C"/>
</dbReference>
<comment type="cofactor">
    <cofactor evidence="1 12">
        <name>FAD</name>
        <dbReference type="ChEBI" id="CHEBI:57692"/>
    </cofactor>
</comment>
<keyword evidence="6 12" id="KW-0285">Flavoprotein</keyword>
<dbReference type="Pfam" id="PF13932">
    <property type="entry name" value="SAM_GIDA_C"/>
    <property type="match status" value="1"/>
</dbReference>
<evidence type="ECO:0000256" key="12">
    <source>
        <dbReference type="HAMAP-Rule" id="MF_00129"/>
    </source>
</evidence>
<dbReference type="GO" id="GO:0030488">
    <property type="term" value="P:tRNA methylation"/>
    <property type="evidence" value="ECO:0007669"/>
    <property type="project" value="TreeGrafter"/>
</dbReference>
<comment type="subunit">
    <text evidence="10 12">Homodimer. Heterotetramer of two MnmE and two MnmG subunits.</text>
</comment>
<dbReference type="FunFam" id="3.50.50.60:FF:000010">
    <property type="entry name" value="tRNA uridine 5-carboxymethylaminomethyl modification enzyme MnmG"/>
    <property type="match status" value="1"/>
</dbReference>
<dbReference type="Pfam" id="PF01134">
    <property type="entry name" value="GIDA"/>
    <property type="match status" value="1"/>
</dbReference>
<evidence type="ECO:0000256" key="8">
    <source>
        <dbReference type="ARBA" id="ARBA00022827"/>
    </source>
</evidence>
<evidence type="ECO:0000256" key="4">
    <source>
        <dbReference type="ARBA" id="ARBA00020461"/>
    </source>
</evidence>
<dbReference type="PANTHER" id="PTHR11806:SF0">
    <property type="entry name" value="PROTEIN MTO1 HOMOLOG, MITOCHONDRIAL"/>
    <property type="match status" value="1"/>
</dbReference>
<dbReference type="FunFam" id="3.50.50.60:FF:000002">
    <property type="entry name" value="tRNA uridine 5-carboxymethylaminomethyl modification enzyme MnmG"/>
    <property type="match status" value="1"/>
</dbReference>
<comment type="function">
    <text evidence="2 12">NAD-binding protein involved in the addition of a carboxymethylaminomethyl (cmnm) group at the wobble position (U34) of certain tRNAs, forming tRNA-cmnm(5)s(2)U34.</text>
</comment>
<evidence type="ECO:0000256" key="5">
    <source>
        <dbReference type="ARBA" id="ARBA00022490"/>
    </source>
</evidence>
<dbReference type="Gene3D" id="3.50.50.60">
    <property type="entry name" value="FAD/NAD(P)-binding domain"/>
    <property type="match status" value="2"/>
</dbReference>
<evidence type="ECO:0000256" key="6">
    <source>
        <dbReference type="ARBA" id="ARBA00022630"/>
    </source>
</evidence>
<comment type="caution">
    <text evidence="14">The sequence shown here is derived from an EMBL/GenBank/DDBJ whole genome shotgun (WGS) entry which is preliminary data.</text>
</comment>
<dbReference type="InterPro" id="IPR049312">
    <property type="entry name" value="GIDA_C_N"/>
</dbReference>
<evidence type="ECO:0000256" key="1">
    <source>
        <dbReference type="ARBA" id="ARBA00001974"/>
    </source>
</evidence>
<dbReference type="RefSeq" id="WP_153118438.1">
    <property type="nucleotide sequence ID" value="NZ_VZCC01000018.1"/>
</dbReference>
<evidence type="ECO:0000256" key="11">
    <source>
        <dbReference type="ARBA" id="ARBA00031800"/>
    </source>
</evidence>
<dbReference type="SUPFAM" id="SSF51905">
    <property type="entry name" value="FAD/NAD(P)-binding domain"/>
    <property type="match status" value="1"/>
</dbReference>
<dbReference type="PROSITE" id="PS01280">
    <property type="entry name" value="GIDA_1"/>
    <property type="match status" value="1"/>
</dbReference>
<gene>
    <name evidence="12 14" type="primary">mnmG</name>
    <name evidence="12" type="synonym">gidA</name>
    <name evidence="14" type="ORF">F7D74_03950</name>
</gene>